<keyword evidence="1" id="KW-0472">Membrane</keyword>
<gene>
    <name evidence="2" type="ORF">S01H1_73678</name>
</gene>
<dbReference type="AlphaFoldDB" id="X0X5Y4"/>
<feature type="transmembrane region" description="Helical" evidence="1">
    <location>
        <begin position="119"/>
        <end position="137"/>
    </location>
</feature>
<comment type="caution">
    <text evidence="2">The sequence shown here is derived from an EMBL/GenBank/DDBJ whole genome shotgun (WGS) entry which is preliminary data.</text>
</comment>
<keyword evidence="1" id="KW-0812">Transmembrane</keyword>
<accession>X0X5Y4</accession>
<evidence type="ECO:0000256" key="1">
    <source>
        <dbReference type="SAM" id="Phobius"/>
    </source>
</evidence>
<sequence>MMDSSIRTLTTRLGEAGKKISAINVRLASPQPRQRIATRLGDVIPNGGNGNSNGTWWDWVKSIFSTGTLDQLMDLYKKLVDAGLIKPPYEPPEQMTEAQLRQIIADVIAAGEKPLWQKVLPYAAVGTLGSILVILLLKRR</sequence>
<name>X0X5Y4_9ZZZZ</name>
<reference evidence="2" key="1">
    <citation type="journal article" date="2014" name="Front. Microbiol.">
        <title>High frequency of phylogenetically diverse reductive dehalogenase-homologous genes in deep subseafloor sedimentary metagenomes.</title>
        <authorList>
            <person name="Kawai M."/>
            <person name="Futagami T."/>
            <person name="Toyoda A."/>
            <person name="Takaki Y."/>
            <person name="Nishi S."/>
            <person name="Hori S."/>
            <person name="Arai W."/>
            <person name="Tsubouchi T."/>
            <person name="Morono Y."/>
            <person name="Uchiyama I."/>
            <person name="Ito T."/>
            <person name="Fujiyama A."/>
            <person name="Inagaki F."/>
            <person name="Takami H."/>
        </authorList>
    </citation>
    <scope>NUCLEOTIDE SEQUENCE</scope>
    <source>
        <strain evidence="2">Expedition CK06-06</strain>
    </source>
</reference>
<keyword evidence="1" id="KW-1133">Transmembrane helix</keyword>
<evidence type="ECO:0000313" key="2">
    <source>
        <dbReference type="EMBL" id="GAG30812.1"/>
    </source>
</evidence>
<protein>
    <submittedName>
        <fullName evidence="2">Uncharacterized protein</fullName>
    </submittedName>
</protein>
<organism evidence="2">
    <name type="scientific">marine sediment metagenome</name>
    <dbReference type="NCBI Taxonomy" id="412755"/>
    <lineage>
        <taxon>unclassified sequences</taxon>
        <taxon>metagenomes</taxon>
        <taxon>ecological metagenomes</taxon>
    </lineage>
</organism>
<proteinExistence type="predicted"/>
<dbReference type="EMBL" id="BARS01049241">
    <property type="protein sequence ID" value="GAG30812.1"/>
    <property type="molecule type" value="Genomic_DNA"/>
</dbReference>